<keyword evidence="3" id="KW-1185">Reference proteome</keyword>
<dbReference type="AlphaFoldDB" id="A0A5D4XT45"/>
<evidence type="ECO:0000256" key="1">
    <source>
        <dbReference type="SAM" id="MobiDB-lite"/>
    </source>
</evidence>
<dbReference type="OrthoDB" id="5800807at2"/>
<feature type="compositionally biased region" description="Low complexity" evidence="1">
    <location>
        <begin position="144"/>
        <end position="164"/>
    </location>
</feature>
<evidence type="ECO:0000313" key="3">
    <source>
        <dbReference type="Proteomes" id="UP000324973"/>
    </source>
</evidence>
<organism evidence="2 3">
    <name type="scientific">Luteimonas viscosa</name>
    <dbReference type="NCBI Taxonomy" id="1132694"/>
    <lineage>
        <taxon>Bacteria</taxon>
        <taxon>Pseudomonadati</taxon>
        <taxon>Pseudomonadota</taxon>
        <taxon>Gammaproteobacteria</taxon>
        <taxon>Lysobacterales</taxon>
        <taxon>Lysobacteraceae</taxon>
        <taxon>Luteimonas</taxon>
    </lineage>
</organism>
<reference evidence="2 3" key="1">
    <citation type="submission" date="2019-08" db="EMBL/GenBank/DDBJ databases">
        <title>Luteimonas viscosus sp. nov., isolated from soil of a sunflower field.</title>
        <authorList>
            <person name="Jianli Z."/>
            <person name="Ying Z."/>
        </authorList>
    </citation>
    <scope>NUCLEOTIDE SEQUENCE [LARGE SCALE GENOMIC DNA]</scope>
    <source>
        <strain evidence="2 3">XBU10</strain>
    </source>
</reference>
<evidence type="ECO:0000313" key="2">
    <source>
        <dbReference type="EMBL" id="TYT27244.1"/>
    </source>
</evidence>
<dbReference type="EMBL" id="VTFT01000001">
    <property type="protein sequence ID" value="TYT27244.1"/>
    <property type="molecule type" value="Genomic_DNA"/>
</dbReference>
<sequence length="367" mass="38715">MSLTIGLAGMDPATEAALKAAFLEANERLAGRWQLLPETQADHIVVDMDSMYGPMSWLRLHASGKRVVGLTSAMRTQTDFRLSRPFSVDTLTALLQEIAGEVASQPSVEPQAPSPTPAVPGTAAAPAVATAIEPDAGSDRQPDSAASPGPPAAASQPEPSATPEPEAEPEREPEPVVAATAGNLLGWLTSGELRGHLRYRRPSGPTLLIDADGRTYHGPSALKPLMQYFEGEVARQDLESVDDGAWEQETAGAGAAQPLLRLVWLGGLVSGQGRLLPGYDPGAKYQLNRWPQTEREFPRHFRIATAMMKGPAKLEDIAEASGIALGEIADFVNANLATGVAEPVAEQPAEPAAPPRSGGLLGRLRGR</sequence>
<proteinExistence type="predicted"/>
<feature type="region of interest" description="Disordered" evidence="1">
    <location>
        <begin position="103"/>
        <end position="174"/>
    </location>
</feature>
<dbReference type="Proteomes" id="UP000324973">
    <property type="component" value="Unassembled WGS sequence"/>
</dbReference>
<accession>A0A5D4XT45</accession>
<gene>
    <name evidence="2" type="ORF">FZO89_13810</name>
</gene>
<protein>
    <submittedName>
        <fullName evidence="2">Uncharacterized protein</fullName>
    </submittedName>
</protein>
<dbReference type="RefSeq" id="WP_149103795.1">
    <property type="nucleotide sequence ID" value="NZ_VTFT01000001.1"/>
</dbReference>
<feature type="region of interest" description="Disordered" evidence="1">
    <location>
        <begin position="344"/>
        <end position="367"/>
    </location>
</feature>
<comment type="caution">
    <text evidence="2">The sequence shown here is derived from an EMBL/GenBank/DDBJ whole genome shotgun (WGS) entry which is preliminary data.</text>
</comment>
<feature type="compositionally biased region" description="Low complexity" evidence="1">
    <location>
        <begin position="119"/>
        <end position="131"/>
    </location>
</feature>
<name>A0A5D4XT45_9GAMM</name>